<name>A0A316YCV9_9BASI</name>
<dbReference type="EMBL" id="KZ819644">
    <property type="protein sequence ID" value="PWN86508.1"/>
    <property type="molecule type" value="Genomic_DNA"/>
</dbReference>
<protein>
    <submittedName>
        <fullName evidence="2">Alpha/beta hydrolase fold protein</fullName>
    </submittedName>
</protein>
<dbReference type="InterPro" id="IPR050471">
    <property type="entry name" value="AB_hydrolase"/>
</dbReference>
<dbReference type="InParanoid" id="A0A316YCV9"/>
<keyword evidence="3" id="KW-1185">Reference proteome</keyword>
<sequence length="300" mass="32220">MTAKSIETAAGVVEIETQGSGLPVVVLHGSPGGIDGARAMSQFLLHDSFQVICLSRPGYLGTPLDAKDASIDREADLLAAVLDTLEISRAGVLAWSGGGPAAYRFAVRHPSRVSALVAIAAVSSCWTTRRPTMLERFMFGTSIGERIVAHLTRAAPEHVVEGALENEGSLRRDEVGSLTQQVMADAKQRQLVLDIVLTVNTGGKRQAGWQNDVRNFARITSLELERVQCPVLLIHGDADTDATIEHSRAAHARLPHSSLVVMDRGTHLAFYAHPEATKVQASARSWLSEPIAKADGPERL</sequence>
<dbReference type="SUPFAM" id="SSF53474">
    <property type="entry name" value="alpha/beta-Hydrolases"/>
    <property type="match status" value="1"/>
</dbReference>
<proteinExistence type="predicted"/>
<dbReference type="GeneID" id="37044906"/>
<reference evidence="2" key="1">
    <citation type="journal article" date="2018" name="Mol. Biol. Evol.">
        <title>Broad Genomic Sampling Reveals a Smut Pathogenic Ancestry of the Fungal Clade Ustilaginomycotina.</title>
        <authorList>
            <person name="Kijpornyongpan T."/>
            <person name="Mondo S.J."/>
            <person name="Barry K."/>
            <person name="Sandor L."/>
            <person name="Lee J."/>
            <person name="Lipzen A."/>
            <person name="Pangilinan J."/>
            <person name="LaButti K."/>
            <person name="Hainaut M."/>
            <person name="Henrissat B."/>
            <person name="Grigoriev I.V."/>
            <person name="Spatafora J.W."/>
            <person name="Aime M.C."/>
        </authorList>
    </citation>
    <scope>NUCLEOTIDE SEQUENCE [LARGE SCALE GENOMIC DNA]</scope>
    <source>
        <strain evidence="2">MCA 4198</strain>
    </source>
</reference>
<dbReference type="OrthoDB" id="19657at2759"/>
<dbReference type="InterPro" id="IPR029058">
    <property type="entry name" value="AB_hydrolase_fold"/>
</dbReference>
<dbReference type="InterPro" id="IPR000073">
    <property type="entry name" value="AB_hydrolase_1"/>
</dbReference>
<dbReference type="RefSeq" id="XP_025373706.1">
    <property type="nucleotide sequence ID" value="XM_025522990.1"/>
</dbReference>
<dbReference type="PANTHER" id="PTHR43433:SF10">
    <property type="entry name" value="AB HYDROLASE-1 DOMAIN-CONTAINING PROTEIN"/>
    <property type="match status" value="1"/>
</dbReference>
<dbReference type="Proteomes" id="UP000245768">
    <property type="component" value="Unassembled WGS sequence"/>
</dbReference>
<dbReference type="Pfam" id="PF00561">
    <property type="entry name" value="Abhydrolase_1"/>
    <property type="match status" value="1"/>
</dbReference>
<evidence type="ECO:0000259" key="1">
    <source>
        <dbReference type="Pfam" id="PF00561"/>
    </source>
</evidence>
<keyword evidence="2" id="KW-0378">Hydrolase</keyword>
<dbReference type="Gene3D" id="3.40.50.1820">
    <property type="entry name" value="alpha/beta hydrolase"/>
    <property type="match status" value="1"/>
</dbReference>
<dbReference type="GO" id="GO:0016787">
    <property type="term" value="F:hydrolase activity"/>
    <property type="evidence" value="ECO:0007669"/>
    <property type="project" value="UniProtKB-KW"/>
</dbReference>
<evidence type="ECO:0000313" key="3">
    <source>
        <dbReference type="Proteomes" id="UP000245768"/>
    </source>
</evidence>
<dbReference type="AlphaFoldDB" id="A0A316YCV9"/>
<organism evidence="2 3">
    <name type="scientific">Acaromyces ingoldii</name>
    <dbReference type="NCBI Taxonomy" id="215250"/>
    <lineage>
        <taxon>Eukaryota</taxon>
        <taxon>Fungi</taxon>
        <taxon>Dikarya</taxon>
        <taxon>Basidiomycota</taxon>
        <taxon>Ustilaginomycotina</taxon>
        <taxon>Exobasidiomycetes</taxon>
        <taxon>Exobasidiales</taxon>
        <taxon>Cryptobasidiaceae</taxon>
        <taxon>Acaromyces</taxon>
    </lineage>
</organism>
<accession>A0A316YCV9</accession>
<dbReference type="PANTHER" id="PTHR43433">
    <property type="entry name" value="HYDROLASE, ALPHA/BETA FOLD FAMILY PROTEIN"/>
    <property type="match status" value="1"/>
</dbReference>
<feature type="domain" description="AB hydrolase-1" evidence="1">
    <location>
        <begin position="23"/>
        <end position="274"/>
    </location>
</feature>
<gene>
    <name evidence="2" type="ORF">FA10DRAFT_270073</name>
</gene>
<evidence type="ECO:0000313" key="2">
    <source>
        <dbReference type="EMBL" id="PWN86508.1"/>
    </source>
</evidence>